<dbReference type="InterPro" id="IPR036388">
    <property type="entry name" value="WH-like_DNA-bd_sf"/>
</dbReference>
<dbReference type="Pfam" id="PF08220">
    <property type="entry name" value="HTH_DeoR"/>
    <property type="match status" value="1"/>
</dbReference>
<protein>
    <submittedName>
        <fullName evidence="6">Glycerol-3-phosphate regulon repressor</fullName>
    </submittedName>
</protein>
<dbReference type="EMBL" id="CP036289">
    <property type="protein sequence ID" value="QDU76388.1"/>
    <property type="molecule type" value="Genomic_DNA"/>
</dbReference>
<name>A0A518CAY3_9BACT</name>
<reference evidence="7" key="1">
    <citation type="submission" date="2019-02" db="EMBL/GenBank/DDBJ databases">
        <title>Deep-cultivation of Planctomycetes and their phenomic and genomic characterization uncovers novel biology.</title>
        <authorList>
            <person name="Wiegand S."/>
            <person name="Jogler M."/>
            <person name="Boedeker C."/>
            <person name="Pinto D."/>
            <person name="Vollmers J."/>
            <person name="Rivas-Marin E."/>
            <person name="Kohn T."/>
            <person name="Peeters S.H."/>
            <person name="Heuer A."/>
            <person name="Rast P."/>
            <person name="Oberbeckmann S."/>
            <person name="Bunk B."/>
            <person name="Jeske O."/>
            <person name="Meyerdierks A."/>
            <person name="Storesund J.E."/>
            <person name="Kallscheuer N."/>
            <person name="Luecker S."/>
            <person name="Lage O.M."/>
            <person name="Pohl T."/>
            <person name="Merkel B.J."/>
            <person name="Hornburger P."/>
            <person name="Mueller R.-W."/>
            <person name="Bruemmer F."/>
            <person name="Labrenz M."/>
            <person name="Spormann A.M."/>
            <person name="Op den Camp H."/>
            <person name="Overmann J."/>
            <person name="Amann R."/>
            <person name="Jetten M.S.M."/>
            <person name="Mascher T."/>
            <person name="Medema M.H."/>
            <person name="Devos D.P."/>
            <person name="Kaster A.-K."/>
            <person name="Ovreas L."/>
            <person name="Rohde M."/>
            <person name="Galperin M.Y."/>
            <person name="Jogler C."/>
        </authorList>
    </citation>
    <scope>NUCLEOTIDE SEQUENCE [LARGE SCALE GENOMIC DNA]</scope>
    <source>
        <strain evidence="7">Pan97</strain>
    </source>
</reference>
<dbReference type="SUPFAM" id="SSF46785">
    <property type="entry name" value="Winged helix' DNA-binding domain"/>
    <property type="match status" value="1"/>
</dbReference>
<keyword evidence="7" id="KW-1185">Reference proteome</keyword>
<dbReference type="InterPro" id="IPR036390">
    <property type="entry name" value="WH_DNA-bd_sf"/>
</dbReference>
<evidence type="ECO:0000313" key="6">
    <source>
        <dbReference type="EMBL" id="QDU76388.1"/>
    </source>
</evidence>
<dbReference type="InterPro" id="IPR001034">
    <property type="entry name" value="DeoR_HTH"/>
</dbReference>
<dbReference type="SMART" id="SM00420">
    <property type="entry name" value="HTH_DEOR"/>
    <property type="match status" value="1"/>
</dbReference>
<dbReference type="Gene3D" id="1.10.10.10">
    <property type="entry name" value="Winged helix-like DNA-binding domain superfamily/Winged helix DNA-binding domain"/>
    <property type="match status" value="1"/>
</dbReference>
<dbReference type="InterPro" id="IPR037171">
    <property type="entry name" value="NagB/RpiA_transferase-like"/>
</dbReference>
<dbReference type="PROSITE" id="PS51000">
    <property type="entry name" value="HTH_DEOR_2"/>
    <property type="match status" value="1"/>
</dbReference>
<dbReference type="OrthoDB" id="9798651at2"/>
<dbReference type="Pfam" id="PF00455">
    <property type="entry name" value="DeoRC"/>
    <property type="match status" value="1"/>
</dbReference>
<organism evidence="6 7">
    <name type="scientific">Bremerella volcania</name>
    <dbReference type="NCBI Taxonomy" id="2527984"/>
    <lineage>
        <taxon>Bacteria</taxon>
        <taxon>Pseudomonadati</taxon>
        <taxon>Planctomycetota</taxon>
        <taxon>Planctomycetia</taxon>
        <taxon>Pirellulales</taxon>
        <taxon>Pirellulaceae</taxon>
        <taxon>Bremerella</taxon>
    </lineage>
</organism>
<keyword evidence="2" id="KW-0805">Transcription regulation</keyword>
<sequence>MKPTRQEQILRFLSETGQLHVEEAVARLESSPATIRRDFNQMAEAGLVERIRGGIKLVNQVDLLPFRAREVKNSGEKLEIARRATALLSEGDVVFVDGGTTTLQLAHSLPPIKLRIITNSLTLAAAIERRMMGRGPWEVFLTGGYLFPGTGLLVGPSAQYSIAQYHADWALLSTGGITETGIFNDNEHVVESERLMIKHADRVAVLADESKFGHHAMRHIANLDQLDYLVTNRRTEASLPFEGRRGTKLKLIYTSQFP</sequence>
<dbReference type="InterPro" id="IPR018356">
    <property type="entry name" value="Tscrpt_reg_HTH_DeoR_CS"/>
</dbReference>
<dbReference type="AlphaFoldDB" id="A0A518CAY3"/>
<accession>A0A518CAY3</accession>
<dbReference type="GO" id="GO:0003677">
    <property type="term" value="F:DNA binding"/>
    <property type="evidence" value="ECO:0007669"/>
    <property type="project" value="UniProtKB-KW"/>
</dbReference>
<evidence type="ECO:0000256" key="2">
    <source>
        <dbReference type="ARBA" id="ARBA00023015"/>
    </source>
</evidence>
<evidence type="ECO:0000259" key="5">
    <source>
        <dbReference type="PROSITE" id="PS51000"/>
    </source>
</evidence>
<dbReference type="Proteomes" id="UP000318626">
    <property type="component" value="Chromosome"/>
</dbReference>
<evidence type="ECO:0000313" key="7">
    <source>
        <dbReference type="Proteomes" id="UP000318626"/>
    </source>
</evidence>
<dbReference type="InterPro" id="IPR014036">
    <property type="entry name" value="DeoR-like_C"/>
</dbReference>
<dbReference type="PROSITE" id="PS00894">
    <property type="entry name" value="HTH_DEOR_1"/>
    <property type="match status" value="1"/>
</dbReference>
<dbReference type="Gene3D" id="3.40.50.1360">
    <property type="match status" value="1"/>
</dbReference>
<dbReference type="GO" id="GO:0003700">
    <property type="term" value="F:DNA-binding transcription factor activity"/>
    <property type="evidence" value="ECO:0007669"/>
    <property type="project" value="InterPro"/>
</dbReference>
<dbReference type="PRINTS" id="PR00037">
    <property type="entry name" value="HTHLACR"/>
</dbReference>
<dbReference type="RefSeq" id="WP_144974461.1">
    <property type="nucleotide sequence ID" value="NZ_CP036289.1"/>
</dbReference>
<evidence type="ECO:0000256" key="3">
    <source>
        <dbReference type="ARBA" id="ARBA00023125"/>
    </source>
</evidence>
<evidence type="ECO:0000256" key="4">
    <source>
        <dbReference type="ARBA" id="ARBA00023163"/>
    </source>
</evidence>
<dbReference type="PANTHER" id="PTHR30363">
    <property type="entry name" value="HTH-TYPE TRANSCRIPTIONAL REGULATOR SRLR-RELATED"/>
    <property type="match status" value="1"/>
</dbReference>
<dbReference type="InterPro" id="IPR050313">
    <property type="entry name" value="Carb_Metab_HTH_regulators"/>
</dbReference>
<keyword evidence="1" id="KW-0678">Repressor</keyword>
<proteinExistence type="predicted"/>
<dbReference type="SMART" id="SM01134">
    <property type="entry name" value="DeoRC"/>
    <property type="match status" value="1"/>
</dbReference>
<dbReference type="SUPFAM" id="SSF100950">
    <property type="entry name" value="NagB/RpiA/CoA transferase-like"/>
    <property type="match status" value="1"/>
</dbReference>
<dbReference type="PANTHER" id="PTHR30363:SF4">
    <property type="entry name" value="GLYCEROL-3-PHOSPHATE REGULON REPRESSOR"/>
    <property type="match status" value="1"/>
</dbReference>
<feature type="domain" description="HTH deoR-type" evidence="5">
    <location>
        <begin position="2"/>
        <end position="57"/>
    </location>
</feature>
<gene>
    <name evidence="6" type="primary">glpR</name>
    <name evidence="6" type="ORF">Pan97_34360</name>
</gene>
<keyword evidence="4" id="KW-0804">Transcription</keyword>
<dbReference type="KEGG" id="bvo:Pan97_34360"/>
<evidence type="ECO:0000256" key="1">
    <source>
        <dbReference type="ARBA" id="ARBA00022491"/>
    </source>
</evidence>
<keyword evidence="3" id="KW-0238">DNA-binding</keyword>